<gene>
    <name evidence="2" type="ORF">AMAG_13161</name>
</gene>
<dbReference type="Proteomes" id="UP000054350">
    <property type="component" value="Unassembled WGS sequence"/>
</dbReference>
<evidence type="ECO:0000256" key="1">
    <source>
        <dbReference type="SAM" id="MobiDB-lite"/>
    </source>
</evidence>
<evidence type="ECO:0008006" key="4">
    <source>
        <dbReference type="Google" id="ProtNLM"/>
    </source>
</evidence>
<dbReference type="SUPFAM" id="SSF52047">
    <property type="entry name" value="RNI-like"/>
    <property type="match status" value="1"/>
</dbReference>
<dbReference type="EMBL" id="GG745355">
    <property type="protein sequence ID" value="KNE67985.1"/>
    <property type="molecule type" value="Genomic_DNA"/>
</dbReference>
<keyword evidence="3" id="KW-1185">Reference proteome</keyword>
<dbReference type="VEuPathDB" id="FungiDB:AMAG_13161"/>
<proteinExistence type="predicted"/>
<feature type="compositionally biased region" description="Low complexity" evidence="1">
    <location>
        <begin position="181"/>
        <end position="196"/>
    </location>
</feature>
<protein>
    <recommendedName>
        <fullName evidence="4">F-box domain-containing protein</fullName>
    </recommendedName>
</protein>
<organism evidence="2 3">
    <name type="scientific">Allomyces macrogynus (strain ATCC 38327)</name>
    <name type="common">Allomyces javanicus var. macrogynus</name>
    <dbReference type="NCBI Taxonomy" id="578462"/>
    <lineage>
        <taxon>Eukaryota</taxon>
        <taxon>Fungi</taxon>
        <taxon>Fungi incertae sedis</taxon>
        <taxon>Blastocladiomycota</taxon>
        <taxon>Blastocladiomycetes</taxon>
        <taxon>Blastocladiales</taxon>
        <taxon>Blastocladiaceae</taxon>
        <taxon>Allomyces</taxon>
    </lineage>
</organism>
<dbReference type="InterPro" id="IPR032675">
    <property type="entry name" value="LRR_dom_sf"/>
</dbReference>
<feature type="region of interest" description="Disordered" evidence="1">
    <location>
        <begin position="153"/>
        <end position="196"/>
    </location>
</feature>
<dbReference type="AlphaFoldDB" id="A0A0L0T025"/>
<reference evidence="2 3" key="1">
    <citation type="submission" date="2009-11" db="EMBL/GenBank/DDBJ databases">
        <title>Annotation of Allomyces macrogynus ATCC 38327.</title>
        <authorList>
            <consortium name="The Broad Institute Genome Sequencing Platform"/>
            <person name="Russ C."/>
            <person name="Cuomo C."/>
            <person name="Burger G."/>
            <person name="Gray M.W."/>
            <person name="Holland P.W.H."/>
            <person name="King N."/>
            <person name="Lang F.B.F."/>
            <person name="Roger A.J."/>
            <person name="Ruiz-Trillo I."/>
            <person name="Young S.K."/>
            <person name="Zeng Q."/>
            <person name="Gargeya S."/>
            <person name="Fitzgerald M."/>
            <person name="Haas B."/>
            <person name="Abouelleil A."/>
            <person name="Alvarado L."/>
            <person name="Arachchi H.M."/>
            <person name="Berlin A."/>
            <person name="Chapman S.B."/>
            <person name="Gearin G."/>
            <person name="Goldberg J."/>
            <person name="Griggs A."/>
            <person name="Gujja S."/>
            <person name="Hansen M."/>
            <person name="Heiman D."/>
            <person name="Howarth C."/>
            <person name="Larimer J."/>
            <person name="Lui A."/>
            <person name="MacDonald P.J.P."/>
            <person name="McCowen C."/>
            <person name="Montmayeur A."/>
            <person name="Murphy C."/>
            <person name="Neiman D."/>
            <person name="Pearson M."/>
            <person name="Priest M."/>
            <person name="Roberts A."/>
            <person name="Saif S."/>
            <person name="Shea T."/>
            <person name="Sisk P."/>
            <person name="Stolte C."/>
            <person name="Sykes S."/>
            <person name="Wortman J."/>
            <person name="Nusbaum C."/>
            <person name="Birren B."/>
        </authorList>
    </citation>
    <scope>NUCLEOTIDE SEQUENCE [LARGE SCALE GENOMIC DNA]</scope>
    <source>
        <strain evidence="2 3">ATCC 38327</strain>
    </source>
</reference>
<name>A0A0L0T025_ALLM3</name>
<evidence type="ECO:0000313" key="3">
    <source>
        <dbReference type="Proteomes" id="UP000054350"/>
    </source>
</evidence>
<reference evidence="3" key="2">
    <citation type="submission" date="2009-11" db="EMBL/GenBank/DDBJ databases">
        <title>The Genome Sequence of Allomyces macrogynus strain ATCC 38327.</title>
        <authorList>
            <consortium name="The Broad Institute Genome Sequencing Platform"/>
            <person name="Russ C."/>
            <person name="Cuomo C."/>
            <person name="Shea T."/>
            <person name="Young S.K."/>
            <person name="Zeng Q."/>
            <person name="Koehrsen M."/>
            <person name="Haas B."/>
            <person name="Borodovsky M."/>
            <person name="Guigo R."/>
            <person name="Alvarado L."/>
            <person name="Berlin A."/>
            <person name="Borenstein D."/>
            <person name="Chen Z."/>
            <person name="Engels R."/>
            <person name="Freedman E."/>
            <person name="Gellesch M."/>
            <person name="Goldberg J."/>
            <person name="Griggs A."/>
            <person name="Gujja S."/>
            <person name="Heiman D."/>
            <person name="Hepburn T."/>
            <person name="Howarth C."/>
            <person name="Jen D."/>
            <person name="Larson L."/>
            <person name="Lewis B."/>
            <person name="Mehta T."/>
            <person name="Park D."/>
            <person name="Pearson M."/>
            <person name="Roberts A."/>
            <person name="Saif S."/>
            <person name="Shenoy N."/>
            <person name="Sisk P."/>
            <person name="Stolte C."/>
            <person name="Sykes S."/>
            <person name="Walk T."/>
            <person name="White J."/>
            <person name="Yandava C."/>
            <person name="Burger G."/>
            <person name="Gray M.W."/>
            <person name="Holland P.W.H."/>
            <person name="King N."/>
            <person name="Lang F.B.F."/>
            <person name="Roger A.J."/>
            <person name="Ruiz-Trillo I."/>
            <person name="Lander E."/>
            <person name="Nusbaum C."/>
        </authorList>
    </citation>
    <scope>NUCLEOTIDE SEQUENCE [LARGE SCALE GENOMIC DNA]</scope>
    <source>
        <strain evidence="3">ATCC 38327</strain>
    </source>
</reference>
<sequence>MIGVRKLTVFAKKPLAPRSSDRAPPPGKRAGTKTFALTDLPHDVLRVVAAHVRGLLDCCDYDCCHRVDDDDGGDVELPYLPVYSVAARSLAALRRTCSAWFQVVNEMLQCHVQLALKTEVAKINGVRSLRVSLAPLRDDMVWAPAGLAVMEPRPAASSATSGSKTGSAPPPTPSRRRTTTPRKPVPGAADPNAAAASTNVRVVDKLKATGAAVLLVPDFGKRGERGRRIPIPTKLVTSVSLIEPESAYILQNGRAVGDDLPADNAAFAALLDRIFKRFPRLAKLSFGKVMVPAPTLDRPLLAVRNTLTSIRFTALIPWPVTTPPLTLPHLRDMTLLFLEQRDPCDKDGLKTLPIRAPNLQLLYLGAIKIHAQFFRDYLGNHRATLKSLTIEGNVEPTAKDMACIAAGAPTEWSELDDLDVPLTALFLMVAGKQHNAMPELDQLTLRPCRFRGTVTAVALPAFPKLRYLCLFAFLQLQPTLLRDFAAAATHLKVLKLTKCKLALTKSPITVAFSDLNTLVLDRTVLHKSLPATIQVPNVNMLQIDAEDPVDVRDYPLPSTLRDLILSHSASHDSVHLRASALDALPHLSTVQLFTHVAWVGGTTPVLPHVTRFVAVVDTVNELAQCKQSLPKLTDLEVARACESCADALRFLPNRPLERLEAHVLHPVVFAQIMTMESLKTLSTTTVRLAKADNGVPLDRLELVYDQRRMPWVVLPQVVPHDALLAKKFVLKVVHAPDVVTAMEDIDEVIHALVVGPMQARPGRMRSAVPVEVVVGKQVPKGAAGAFALVMRPFDLGGFVRGGVFVEL</sequence>
<feature type="compositionally biased region" description="Low complexity" evidence="1">
    <location>
        <begin position="155"/>
        <end position="167"/>
    </location>
</feature>
<dbReference type="Gene3D" id="3.80.10.10">
    <property type="entry name" value="Ribonuclease Inhibitor"/>
    <property type="match status" value="1"/>
</dbReference>
<evidence type="ECO:0000313" key="2">
    <source>
        <dbReference type="EMBL" id="KNE67985.1"/>
    </source>
</evidence>
<dbReference type="OrthoDB" id="5573462at2759"/>
<accession>A0A0L0T025</accession>